<keyword evidence="11" id="KW-1185">Reference proteome</keyword>
<proteinExistence type="inferred from homology"/>
<evidence type="ECO:0000313" key="10">
    <source>
        <dbReference type="EMBL" id="QJP07029.1"/>
    </source>
</evidence>
<dbReference type="PANTHER" id="PTHR30294:SF29">
    <property type="entry name" value="MULTIDRUG ABC TRANSPORTER PERMEASE YBHS-RELATED"/>
    <property type="match status" value="1"/>
</dbReference>
<evidence type="ECO:0000256" key="5">
    <source>
        <dbReference type="ARBA" id="ARBA00022692"/>
    </source>
</evidence>
<feature type="transmembrane region" description="Helical" evidence="8">
    <location>
        <begin position="250"/>
        <end position="271"/>
    </location>
</feature>
<sequence>MNWFRIQTIMLKELRQLRRDRMTSCMVVIIPLLQLVLFGYAINLDVRGLSAAVLDLSDTAVSREVVAEIGASQVLDLRYWLHSAEEGDRLLRAGRIHAVLTVPADFAARLARHDVQRPPLQLVVDGSDLTIQASARQLTEYRPPGWRSMSALEVVNLYNPERLTQVNTVPGLVGLILALTMVLYTANGIVRERDQGNMEMLISTPVSPWELALGKLLPFVGIGIIQASIVLLAGNLLFQVPLRGSLLELYMALLVFILANLTLGVLVSTIVNSQFQALQLAFLIFVPQILLSGFAFPFSGMPPLAQWIAEILPMTHFLRLVRGIMLRGAPLIELWQEMLMLSAFAVMMMTIAVTRLNKSLG</sequence>
<dbReference type="RefSeq" id="WP_169935450.1">
    <property type="nucleotide sequence ID" value="NZ_CP048833.1"/>
</dbReference>
<keyword evidence="6 8" id="KW-1133">Transmembrane helix</keyword>
<keyword evidence="7 8" id="KW-0472">Membrane</keyword>
<evidence type="ECO:0000256" key="8">
    <source>
        <dbReference type="RuleBase" id="RU361157"/>
    </source>
</evidence>
<dbReference type="AlphaFoldDB" id="A0A7Z3BHL2"/>
<feature type="transmembrane region" description="Helical" evidence="8">
    <location>
        <begin position="334"/>
        <end position="353"/>
    </location>
</feature>
<dbReference type="PANTHER" id="PTHR30294">
    <property type="entry name" value="MEMBRANE COMPONENT OF ABC TRANSPORTER YHHJ-RELATED"/>
    <property type="match status" value="1"/>
</dbReference>
<evidence type="ECO:0000256" key="7">
    <source>
        <dbReference type="ARBA" id="ARBA00023136"/>
    </source>
</evidence>
<dbReference type="Pfam" id="PF12698">
    <property type="entry name" value="ABC2_membrane_3"/>
    <property type="match status" value="1"/>
</dbReference>
<evidence type="ECO:0000256" key="4">
    <source>
        <dbReference type="ARBA" id="ARBA00022475"/>
    </source>
</evidence>
<evidence type="ECO:0000313" key="11">
    <source>
        <dbReference type="Proteomes" id="UP000502549"/>
    </source>
</evidence>
<reference evidence="10 11" key="1">
    <citation type="submission" date="2020-02" db="EMBL/GenBank/DDBJ databases">
        <title>Complete genome sequence of Pseudomonas multiresinivorans ORNL1.</title>
        <authorList>
            <person name="Podar M."/>
        </authorList>
    </citation>
    <scope>NUCLEOTIDE SEQUENCE [LARGE SCALE GENOMIC DNA]</scope>
    <source>
        <strain evidence="11">populi</strain>
    </source>
</reference>
<dbReference type="KEGG" id="pmui:G4G71_03705"/>
<gene>
    <name evidence="10" type="ORF">G4G71_03705</name>
</gene>
<dbReference type="PRINTS" id="PR00164">
    <property type="entry name" value="ABC2TRNSPORT"/>
</dbReference>
<evidence type="ECO:0000256" key="6">
    <source>
        <dbReference type="ARBA" id="ARBA00022989"/>
    </source>
</evidence>
<keyword evidence="5 8" id="KW-0812">Transmembrane</keyword>
<dbReference type="InterPro" id="IPR000412">
    <property type="entry name" value="ABC_2_transport"/>
</dbReference>
<comment type="subcellular location">
    <subcellularLocation>
        <location evidence="8">Cell inner membrane</location>
        <topology evidence="8">Multi-pass membrane protein</topology>
    </subcellularLocation>
    <subcellularLocation>
        <location evidence="1">Cell membrane</location>
        <topology evidence="1">Multi-pass membrane protein</topology>
    </subcellularLocation>
</comment>
<dbReference type="GO" id="GO:0140359">
    <property type="term" value="F:ABC-type transporter activity"/>
    <property type="evidence" value="ECO:0007669"/>
    <property type="project" value="InterPro"/>
</dbReference>
<keyword evidence="3 8" id="KW-0813">Transport</keyword>
<dbReference type="GO" id="GO:0043190">
    <property type="term" value="C:ATP-binding cassette (ABC) transporter complex"/>
    <property type="evidence" value="ECO:0007669"/>
    <property type="project" value="InterPro"/>
</dbReference>
<evidence type="ECO:0000259" key="9">
    <source>
        <dbReference type="PROSITE" id="PS51012"/>
    </source>
</evidence>
<dbReference type="InterPro" id="IPR047817">
    <property type="entry name" value="ABC2_TM_bact-type"/>
</dbReference>
<evidence type="ECO:0000256" key="2">
    <source>
        <dbReference type="ARBA" id="ARBA00007783"/>
    </source>
</evidence>
<feature type="transmembrane region" description="Helical" evidence="8">
    <location>
        <begin position="169"/>
        <end position="190"/>
    </location>
</feature>
<dbReference type="InterPro" id="IPR051449">
    <property type="entry name" value="ABC-2_transporter_component"/>
</dbReference>
<name>A0A7Z3BHL2_9PSED</name>
<dbReference type="PROSITE" id="PS51012">
    <property type="entry name" value="ABC_TM2"/>
    <property type="match status" value="1"/>
</dbReference>
<dbReference type="EMBL" id="CP048833">
    <property type="protein sequence ID" value="QJP07029.1"/>
    <property type="molecule type" value="Genomic_DNA"/>
</dbReference>
<protein>
    <recommendedName>
        <fullName evidence="8">Transport permease protein</fullName>
    </recommendedName>
</protein>
<dbReference type="Proteomes" id="UP000502549">
    <property type="component" value="Chromosome"/>
</dbReference>
<feature type="transmembrane region" description="Helical" evidence="8">
    <location>
        <begin position="21"/>
        <end position="42"/>
    </location>
</feature>
<accession>A0A7Z3BHL2</accession>
<evidence type="ECO:0000256" key="1">
    <source>
        <dbReference type="ARBA" id="ARBA00004651"/>
    </source>
</evidence>
<feature type="transmembrane region" description="Helical" evidence="8">
    <location>
        <begin position="278"/>
        <end position="298"/>
    </location>
</feature>
<evidence type="ECO:0000256" key="3">
    <source>
        <dbReference type="ARBA" id="ARBA00022448"/>
    </source>
</evidence>
<keyword evidence="4 8" id="KW-1003">Cell membrane</keyword>
<feature type="transmembrane region" description="Helical" evidence="8">
    <location>
        <begin position="216"/>
        <end position="238"/>
    </location>
</feature>
<feature type="domain" description="ABC transmembrane type-2" evidence="9">
    <location>
        <begin position="134"/>
        <end position="359"/>
    </location>
</feature>
<dbReference type="InterPro" id="IPR013525">
    <property type="entry name" value="ABC2_TM"/>
</dbReference>
<comment type="similarity">
    <text evidence="2 8">Belongs to the ABC-2 integral membrane protein family.</text>
</comment>
<organism evidence="10 11">
    <name type="scientific">Pseudomonas multiresinivorans</name>
    <dbReference type="NCBI Taxonomy" id="95301"/>
    <lineage>
        <taxon>Bacteria</taxon>
        <taxon>Pseudomonadati</taxon>
        <taxon>Pseudomonadota</taxon>
        <taxon>Gammaproteobacteria</taxon>
        <taxon>Pseudomonadales</taxon>
        <taxon>Pseudomonadaceae</taxon>
        <taxon>Pseudomonas</taxon>
    </lineage>
</organism>